<feature type="compositionally biased region" description="Pro residues" evidence="1">
    <location>
        <begin position="101"/>
        <end position="111"/>
    </location>
</feature>
<evidence type="ECO:0000313" key="3">
    <source>
        <dbReference type="Proteomes" id="UP000623958"/>
    </source>
</evidence>
<evidence type="ECO:0000313" key="2">
    <source>
        <dbReference type="EMBL" id="GHH46700.1"/>
    </source>
</evidence>
<name>A0A919KGH8_9XANT</name>
<sequence length="125" mass="12726">MPGPLAQFGRLLRLPALALLVLAVLANPVLAAIGDLHEASRGSSAHLHDAGAHALAGDPASGDDRAGDLLHALMHGAHCCGHLTALPSSFVLPAALPPRAVPPRTSHPPHPSVRIASTFRPPIAA</sequence>
<proteinExistence type="predicted"/>
<dbReference type="Proteomes" id="UP000623958">
    <property type="component" value="Unassembled WGS sequence"/>
</dbReference>
<feature type="region of interest" description="Disordered" evidence="1">
    <location>
        <begin position="101"/>
        <end position="125"/>
    </location>
</feature>
<dbReference type="EMBL" id="BNBA01000001">
    <property type="protein sequence ID" value="GHH46700.1"/>
    <property type="molecule type" value="Genomic_DNA"/>
</dbReference>
<reference evidence="2" key="1">
    <citation type="journal article" date="2014" name="Int. J. Syst. Evol. Microbiol.">
        <title>Complete genome sequence of Corynebacterium casei LMG S-19264T (=DSM 44701T), isolated from a smear-ripened cheese.</title>
        <authorList>
            <consortium name="US DOE Joint Genome Institute (JGI-PGF)"/>
            <person name="Walter F."/>
            <person name="Albersmeier A."/>
            <person name="Kalinowski J."/>
            <person name="Ruckert C."/>
        </authorList>
    </citation>
    <scope>NUCLEOTIDE SEQUENCE</scope>
    <source>
        <strain evidence="2">JCM 13306</strain>
    </source>
</reference>
<keyword evidence="3" id="KW-1185">Reference proteome</keyword>
<protein>
    <recommendedName>
        <fullName evidence="4">DUF2946 domain-containing protein</fullName>
    </recommendedName>
</protein>
<evidence type="ECO:0008006" key="4">
    <source>
        <dbReference type="Google" id="ProtNLM"/>
    </source>
</evidence>
<accession>A0A919KGH8</accession>
<reference evidence="2" key="2">
    <citation type="submission" date="2020-09" db="EMBL/GenBank/DDBJ databases">
        <authorList>
            <person name="Sun Q."/>
            <person name="Ohkuma M."/>
        </authorList>
    </citation>
    <scope>NUCLEOTIDE SEQUENCE</scope>
    <source>
        <strain evidence="2">JCM 13306</strain>
    </source>
</reference>
<comment type="caution">
    <text evidence="2">The sequence shown here is derived from an EMBL/GenBank/DDBJ whole genome shotgun (WGS) entry which is preliminary data.</text>
</comment>
<organism evidence="2 3">
    <name type="scientific">Xanthomonas boreopolis</name>
    <dbReference type="NCBI Taxonomy" id="86183"/>
    <lineage>
        <taxon>Bacteria</taxon>
        <taxon>Pseudomonadati</taxon>
        <taxon>Pseudomonadota</taxon>
        <taxon>Gammaproteobacteria</taxon>
        <taxon>Lysobacterales</taxon>
        <taxon>Lysobacteraceae</taxon>
        <taxon>Xanthomonas</taxon>
    </lineage>
</organism>
<dbReference type="RefSeq" id="WP_434028357.1">
    <property type="nucleotide sequence ID" value="NZ_BNBA01000001.1"/>
</dbReference>
<dbReference type="AlphaFoldDB" id="A0A919KGH8"/>
<gene>
    <name evidence="2" type="ORF">GCM10009090_02180</name>
</gene>
<evidence type="ECO:0000256" key="1">
    <source>
        <dbReference type="SAM" id="MobiDB-lite"/>
    </source>
</evidence>